<reference evidence="4" key="1">
    <citation type="submission" date="2019-12" db="EMBL/GenBank/DDBJ databases">
        <title>Complete genome of Terracaulis silvestris 0127_4.</title>
        <authorList>
            <person name="Vieira S."/>
            <person name="Riedel T."/>
            <person name="Sproer C."/>
            <person name="Pascual J."/>
            <person name="Boedeker C."/>
            <person name="Overmann J."/>
        </authorList>
    </citation>
    <scope>NUCLEOTIDE SEQUENCE [LARGE SCALE GENOMIC DNA]</scope>
    <source>
        <strain evidence="4">0127_4</strain>
    </source>
</reference>
<evidence type="ECO:0000256" key="2">
    <source>
        <dbReference type="SAM" id="SignalP"/>
    </source>
</evidence>
<accession>A0A6I6MP99</accession>
<evidence type="ECO:0000313" key="4">
    <source>
        <dbReference type="Proteomes" id="UP000431269"/>
    </source>
</evidence>
<feature type="region of interest" description="Disordered" evidence="1">
    <location>
        <begin position="88"/>
        <end position="121"/>
    </location>
</feature>
<evidence type="ECO:0000313" key="3">
    <source>
        <dbReference type="EMBL" id="QGZ96529.1"/>
    </source>
</evidence>
<dbReference type="KEGG" id="tsv:DSM104635_03389"/>
<proteinExistence type="predicted"/>
<feature type="chain" id="PRO_5026306696" description="Secreted protein" evidence="2">
    <location>
        <begin position="29"/>
        <end position="121"/>
    </location>
</feature>
<dbReference type="AlphaFoldDB" id="A0A6I6MP99"/>
<evidence type="ECO:0000256" key="1">
    <source>
        <dbReference type="SAM" id="MobiDB-lite"/>
    </source>
</evidence>
<feature type="compositionally biased region" description="Polar residues" evidence="1">
    <location>
        <begin position="103"/>
        <end position="121"/>
    </location>
</feature>
<protein>
    <recommendedName>
        <fullName evidence="5">Secreted protein</fullName>
    </recommendedName>
</protein>
<name>A0A6I6MP99_9CAUL</name>
<organism evidence="3 4">
    <name type="scientific">Terricaulis silvestris</name>
    <dbReference type="NCBI Taxonomy" id="2686094"/>
    <lineage>
        <taxon>Bacteria</taxon>
        <taxon>Pseudomonadati</taxon>
        <taxon>Pseudomonadota</taxon>
        <taxon>Alphaproteobacteria</taxon>
        <taxon>Caulobacterales</taxon>
        <taxon>Caulobacteraceae</taxon>
        <taxon>Terricaulis</taxon>
    </lineage>
</organism>
<dbReference type="Proteomes" id="UP000431269">
    <property type="component" value="Chromosome"/>
</dbReference>
<evidence type="ECO:0008006" key="5">
    <source>
        <dbReference type="Google" id="ProtNLM"/>
    </source>
</evidence>
<dbReference type="EMBL" id="CP047045">
    <property type="protein sequence ID" value="QGZ96529.1"/>
    <property type="molecule type" value="Genomic_DNA"/>
</dbReference>
<keyword evidence="4" id="KW-1185">Reference proteome</keyword>
<keyword evidence="2" id="KW-0732">Signal</keyword>
<feature type="signal peptide" evidence="2">
    <location>
        <begin position="1"/>
        <end position="28"/>
    </location>
</feature>
<sequence length="121" mass="12728">MRSAKSISTLCAAAAFAVAAAIASPAFATNNSQSGTAVSQDELERNGWYCMQSSEASYYYVCTKVFGQTYECHFGICSPTAIRPARNRVSRMPSGTATATTAPQTRANGTTVGTATTRADH</sequence>
<gene>
    <name evidence="3" type="ORF">DSM104635_03389</name>
</gene>